<dbReference type="FunFam" id="1.10.8.60:FF:000073">
    <property type="entry name" value="ORC1-type DNA replication protein"/>
    <property type="match status" value="1"/>
</dbReference>
<evidence type="ECO:0000259" key="6">
    <source>
        <dbReference type="SMART" id="SM00382"/>
    </source>
</evidence>
<comment type="similarity">
    <text evidence="1 5">Belongs to the CDC6/cdc18 family.</text>
</comment>
<dbReference type="NCBIfam" id="TIGR02928">
    <property type="entry name" value="orc1/cdc6 family replication initiation protein"/>
    <property type="match status" value="1"/>
</dbReference>
<evidence type="ECO:0000313" key="8">
    <source>
        <dbReference type="EMBL" id="MWG36602.1"/>
    </source>
</evidence>
<name>A0A6B0GP63_9EURY</name>
<dbReference type="RefSeq" id="WP_158206275.1">
    <property type="nucleotide sequence ID" value="NZ_WSZK01000037.1"/>
</dbReference>
<keyword evidence="4 5" id="KW-0067">ATP-binding</keyword>
<evidence type="ECO:0000256" key="2">
    <source>
        <dbReference type="ARBA" id="ARBA00022705"/>
    </source>
</evidence>
<reference evidence="8 9" key="1">
    <citation type="submission" date="2019-12" db="EMBL/GenBank/DDBJ databases">
        <title>Halocatena pleomorpha gen. nov. sp. nov., an extremely halophilic archaeon of family Halobacteriaceae isolated from saltpan soil.</title>
        <authorList>
            <person name="Pal Y."/>
            <person name="Verma A."/>
            <person name="Krishnamurthi S."/>
            <person name="Kumar P."/>
        </authorList>
    </citation>
    <scope>NUCLEOTIDE SEQUENCE [LARGE SCALE GENOMIC DNA]</scope>
    <source>
        <strain evidence="8 9">JCM 16495</strain>
    </source>
</reference>
<dbReference type="GO" id="GO:0016887">
    <property type="term" value="F:ATP hydrolysis activity"/>
    <property type="evidence" value="ECO:0007669"/>
    <property type="project" value="InterPro"/>
</dbReference>
<feature type="binding site" evidence="5">
    <location>
        <position position="225"/>
    </location>
    <ligand>
        <name>ATP</name>
        <dbReference type="ChEBI" id="CHEBI:30616"/>
    </ligand>
</feature>
<dbReference type="InterPro" id="IPR050311">
    <property type="entry name" value="ORC1/CDC6"/>
</dbReference>
<organism evidence="8 9">
    <name type="scientific">Halomarina oriensis</name>
    <dbReference type="NCBI Taxonomy" id="671145"/>
    <lineage>
        <taxon>Archaea</taxon>
        <taxon>Methanobacteriati</taxon>
        <taxon>Methanobacteriota</taxon>
        <taxon>Stenosarchaea group</taxon>
        <taxon>Halobacteria</taxon>
        <taxon>Halobacteriales</taxon>
        <taxon>Natronomonadaceae</taxon>
        <taxon>Halomarina</taxon>
    </lineage>
</organism>
<dbReference type="Gene3D" id="1.10.10.10">
    <property type="entry name" value="Winged helix-like DNA-binding domain superfamily/Winged helix DNA-binding domain"/>
    <property type="match status" value="1"/>
</dbReference>
<dbReference type="GO" id="GO:0005524">
    <property type="term" value="F:ATP binding"/>
    <property type="evidence" value="ECO:0007669"/>
    <property type="project" value="UniProtKB-UniRule"/>
</dbReference>
<accession>A0A6B0GP63</accession>
<dbReference type="SUPFAM" id="SSF52540">
    <property type="entry name" value="P-loop containing nucleoside triphosphate hydrolases"/>
    <property type="match status" value="1"/>
</dbReference>
<feature type="binding site" evidence="5">
    <location>
        <position position="237"/>
    </location>
    <ligand>
        <name>ATP</name>
        <dbReference type="ChEBI" id="CHEBI:30616"/>
    </ligand>
</feature>
<dbReference type="InterPro" id="IPR003593">
    <property type="entry name" value="AAA+_ATPase"/>
</dbReference>
<dbReference type="PANTHER" id="PTHR10763">
    <property type="entry name" value="CELL DIVISION CONTROL PROTEIN 6-RELATED"/>
    <property type="match status" value="1"/>
</dbReference>
<dbReference type="HAMAP" id="MF_01407">
    <property type="entry name" value="ORC1_type_DNA_replic_protein"/>
    <property type="match status" value="1"/>
</dbReference>
<feature type="binding site" evidence="5">
    <location>
        <begin position="73"/>
        <end position="77"/>
    </location>
    <ligand>
        <name>ATP</name>
        <dbReference type="ChEBI" id="CHEBI:30616"/>
    </ligand>
</feature>
<feature type="domain" description="AAA+ ATPase" evidence="6">
    <location>
        <begin position="61"/>
        <end position="226"/>
    </location>
</feature>
<dbReference type="SMART" id="SM00382">
    <property type="entry name" value="AAA"/>
    <property type="match status" value="1"/>
</dbReference>
<dbReference type="SMART" id="SM01074">
    <property type="entry name" value="Cdc6_C"/>
    <property type="match status" value="1"/>
</dbReference>
<dbReference type="InterPro" id="IPR014277">
    <property type="entry name" value="Orc1/Cdc6_arc"/>
</dbReference>
<evidence type="ECO:0000313" key="9">
    <source>
        <dbReference type="Proteomes" id="UP000451471"/>
    </source>
</evidence>
<dbReference type="Pfam" id="PF09079">
    <property type="entry name" value="WHD_Cdc6"/>
    <property type="match status" value="1"/>
</dbReference>
<keyword evidence="9" id="KW-1185">Reference proteome</keyword>
<protein>
    <recommendedName>
        <fullName evidence="5">ORC1-type DNA replication protein</fullName>
    </recommendedName>
</protein>
<dbReference type="Gene3D" id="1.10.8.60">
    <property type="match status" value="1"/>
</dbReference>
<dbReference type="InterPro" id="IPR049945">
    <property type="entry name" value="AAA_22"/>
</dbReference>
<dbReference type="InterPro" id="IPR036390">
    <property type="entry name" value="WH_DNA-bd_sf"/>
</dbReference>
<evidence type="ECO:0000256" key="4">
    <source>
        <dbReference type="ARBA" id="ARBA00022840"/>
    </source>
</evidence>
<dbReference type="Pfam" id="PF22703">
    <property type="entry name" value="Cdc6_lid"/>
    <property type="match status" value="1"/>
</dbReference>
<comment type="function">
    <text evidence="5">Involved in regulation of DNA replication.</text>
</comment>
<dbReference type="GO" id="GO:0006260">
    <property type="term" value="P:DNA replication"/>
    <property type="evidence" value="ECO:0007669"/>
    <property type="project" value="UniProtKB-UniRule"/>
</dbReference>
<dbReference type="PANTHER" id="PTHR10763:SF22">
    <property type="entry name" value="ORC1-TYPE DNA REPLICATION PROTEIN"/>
    <property type="match status" value="1"/>
</dbReference>
<comment type="caution">
    <text evidence="8">The sequence shown here is derived from an EMBL/GenBank/DDBJ whole genome shotgun (WGS) entry which is preliminary data.</text>
</comment>
<dbReference type="AlphaFoldDB" id="A0A6B0GP63"/>
<dbReference type="SUPFAM" id="SSF46785">
    <property type="entry name" value="Winged helix' DNA-binding domain"/>
    <property type="match status" value="1"/>
</dbReference>
<dbReference type="InterPro" id="IPR015163">
    <property type="entry name" value="Cdc6_C"/>
</dbReference>
<keyword evidence="3 5" id="KW-0547">Nucleotide-binding</keyword>
<dbReference type="InterPro" id="IPR027417">
    <property type="entry name" value="P-loop_NTPase"/>
</dbReference>
<gene>
    <name evidence="8" type="ORF">GQS65_19275</name>
</gene>
<dbReference type="OrthoDB" id="195574at2157"/>
<sequence>MSYEDEYDPLFDDPQDEKPQIFARRELVEIGHVPSEKRIVGRENEIQSVGQYLRPVVNDDAPSSFIIYGKTGTGKSLVSRHVAMRARASGERRGNRIGVVYIDCSQDSTETQAACSIARGLNEESSTGIAVPRTGLGRSHYYARLWDILDQRFDAVIIILDEIDRLKADDGEDNILMQLSRAREAGKTSVNIGIIGISNKINYRDRLNERVKSSFGDDELVFNPYDANQLRQIMEARRDAFVDGVIEEGVISKAAALAAREHGDARKAIRILRNAGEFAERNGYSTVREEHLDAAQKRAEVDRLQELLSGLTPHTKYALMGLATLTANNPEDEFRTSVIYDAYRSVCADAGSETLTLYRVRDLLREQSFLEIIESYHTGGGRGGGSYTVHQLLKEPEIVFECVDTGAEDE</sequence>
<evidence type="ECO:0000256" key="3">
    <source>
        <dbReference type="ARBA" id="ARBA00022741"/>
    </source>
</evidence>
<evidence type="ECO:0000256" key="5">
    <source>
        <dbReference type="HAMAP-Rule" id="MF_01407"/>
    </source>
</evidence>
<dbReference type="EMBL" id="WSZK01000037">
    <property type="protein sequence ID" value="MWG36602.1"/>
    <property type="molecule type" value="Genomic_DNA"/>
</dbReference>
<dbReference type="Pfam" id="PF13401">
    <property type="entry name" value="AAA_22"/>
    <property type="match status" value="1"/>
</dbReference>
<keyword evidence="2 5" id="KW-0235">DNA replication</keyword>
<evidence type="ECO:0000256" key="1">
    <source>
        <dbReference type="ARBA" id="ARBA00006184"/>
    </source>
</evidence>
<dbReference type="Proteomes" id="UP000451471">
    <property type="component" value="Unassembled WGS sequence"/>
</dbReference>
<dbReference type="CDD" id="cd08768">
    <property type="entry name" value="Cdc6_C"/>
    <property type="match status" value="1"/>
</dbReference>
<proteinExistence type="inferred from homology"/>
<dbReference type="CDD" id="cd00009">
    <property type="entry name" value="AAA"/>
    <property type="match status" value="1"/>
</dbReference>
<evidence type="ECO:0000259" key="7">
    <source>
        <dbReference type="SMART" id="SM01074"/>
    </source>
</evidence>
<dbReference type="InterPro" id="IPR055237">
    <property type="entry name" value="Cdc6_lid"/>
</dbReference>
<dbReference type="Gene3D" id="3.40.50.300">
    <property type="entry name" value="P-loop containing nucleotide triphosphate hydrolases"/>
    <property type="match status" value="1"/>
</dbReference>
<dbReference type="InterPro" id="IPR036388">
    <property type="entry name" value="WH-like_DNA-bd_sf"/>
</dbReference>
<feature type="domain" description="Cdc6 C-terminal" evidence="7">
    <location>
        <begin position="319"/>
        <end position="403"/>
    </location>
</feature>